<proteinExistence type="predicted"/>
<keyword evidence="1" id="KW-1133">Transmembrane helix</keyword>
<keyword evidence="3" id="KW-1185">Reference proteome</keyword>
<dbReference type="Proteomes" id="UP000734218">
    <property type="component" value="Unassembled WGS sequence"/>
</dbReference>
<sequence>MIDADDADDGSTDGLAFPRSYDSFKHTAGISLLSLGGVFAFADGSGMRFPPAQLVIILSFIAIAGITSILMTGMLATLEIKPEPRALMIRRIRMAQLVIGFSLFGGLGGFTFNFLSALLKG</sequence>
<feature type="transmembrane region" description="Helical" evidence="1">
    <location>
        <begin position="97"/>
        <end position="119"/>
    </location>
</feature>
<keyword evidence="1" id="KW-0472">Membrane</keyword>
<evidence type="ECO:0000313" key="3">
    <source>
        <dbReference type="Proteomes" id="UP000734218"/>
    </source>
</evidence>
<feature type="transmembrane region" description="Helical" evidence="1">
    <location>
        <begin position="54"/>
        <end position="76"/>
    </location>
</feature>
<evidence type="ECO:0000313" key="2">
    <source>
        <dbReference type="EMBL" id="NJC32919.1"/>
    </source>
</evidence>
<reference evidence="2 3" key="1">
    <citation type="submission" date="2020-03" db="EMBL/GenBank/DDBJ databases">
        <title>Genomic Encyclopedia of Type Strains, Phase IV (KMG-IV): sequencing the most valuable type-strain genomes for metagenomic binning, comparative biology and taxonomic classification.</title>
        <authorList>
            <person name="Goeker M."/>
        </authorList>
    </citation>
    <scope>NUCLEOTIDE SEQUENCE [LARGE SCALE GENOMIC DNA]</scope>
    <source>
        <strain evidence="2 3">DSM 27651</strain>
    </source>
</reference>
<accession>A0ABX0XJ97</accession>
<organism evidence="2 3">
    <name type="scientific">Sphingomonas jejuensis</name>
    <dbReference type="NCBI Taxonomy" id="904715"/>
    <lineage>
        <taxon>Bacteria</taxon>
        <taxon>Pseudomonadati</taxon>
        <taxon>Pseudomonadota</taxon>
        <taxon>Alphaproteobacteria</taxon>
        <taxon>Sphingomonadales</taxon>
        <taxon>Sphingomonadaceae</taxon>
        <taxon>Sphingomonas</taxon>
    </lineage>
</organism>
<gene>
    <name evidence="2" type="ORF">GGR88_000393</name>
</gene>
<dbReference type="EMBL" id="JAATJE010000001">
    <property type="protein sequence ID" value="NJC32919.1"/>
    <property type="molecule type" value="Genomic_DNA"/>
</dbReference>
<protein>
    <submittedName>
        <fullName evidence="2">Uncharacterized protein</fullName>
    </submittedName>
</protein>
<comment type="caution">
    <text evidence="2">The sequence shown here is derived from an EMBL/GenBank/DDBJ whole genome shotgun (WGS) entry which is preliminary data.</text>
</comment>
<name>A0ABX0XJ97_9SPHN</name>
<evidence type="ECO:0000256" key="1">
    <source>
        <dbReference type="SAM" id="Phobius"/>
    </source>
</evidence>
<dbReference type="RefSeq" id="WP_167952466.1">
    <property type="nucleotide sequence ID" value="NZ_JAATJE010000001.1"/>
</dbReference>
<keyword evidence="1" id="KW-0812">Transmembrane</keyword>